<dbReference type="InterPro" id="IPR023346">
    <property type="entry name" value="Lysozyme-like_dom_sf"/>
</dbReference>
<dbReference type="PANTHER" id="PTHR30400">
    <property type="entry name" value="MONOFUNCTIONAL BIOSYNTHETIC PEPTIDOGLYCAN TRANSGLYCOSYLASE"/>
    <property type="match status" value="1"/>
</dbReference>
<dbReference type="HOGENOM" id="CLU_006354_1_0_6"/>
<keyword evidence="14" id="KW-1185">Reference proteome</keyword>
<dbReference type="InterPro" id="IPR011812">
    <property type="entry name" value="Pep_trsgly"/>
</dbReference>
<evidence type="ECO:0000313" key="14">
    <source>
        <dbReference type="Proteomes" id="UP000032749"/>
    </source>
</evidence>
<name>R4YME4_OLEAN</name>
<keyword evidence="3" id="KW-0328">Glycosyltransferase</keyword>
<dbReference type="InterPro" id="IPR036950">
    <property type="entry name" value="PBP_transglycosylase"/>
</dbReference>
<evidence type="ECO:0000256" key="2">
    <source>
        <dbReference type="ARBA" id="ARBA00022519"/>
    </source>
</evidence>
<reference evidence="13 14" key="1">
    <citation type="journal article" date="2013" name="Nat. Commun.">
        <title>Genome sequence and functional genomic analysis of the oil-degrading bacterium Oleispira antarctica.</title>
        <authorList>
            <person name="Kube M."/>
            <person name="Chernikova T.N."/>
            <person name="Al-Ramahi Y."/>
            <person name="Beloqui A."/>
            <person name="Lopez-Cortez N."/>
            <person name="Guazzaroni M.E."/>
            <person name="Heipieper H.J."/>
            <person name="Klages S."/>
            <person name="Kotsyurbenko O.R."/>
            <person name="Langer I."/>
            <person name="Nechitaylo T.Y."/>
            <person name="Lunsdorf H."/>
            <person name="Fernandez M."/>
            <person name="Juarez S."/>
            <person name="Ciordia S."/>
            <person name="Singer A."/>
            <person name="Kagan O."/>
            <person name="Egorova O."/>
            <person name="Petit P.A."/>
            <person name="Stogios P."/>
            <person name="Kim Y."/>
            <person name="Tchigvintsev A."/>
            <person name="Flick R."/>
            <person name="Denaro R."/>
            <person name="Genovese M."/>
            <person name="Albar J.P."/>
            <person name="Reva O.N."/>
            <person name="Martinez-Gomariz M."/>
            <person name="Tran H."/>
            <person name="Ferrer M."/>
            <person name="Savchenko A."/>
            <person name="Yakunin A.F."/>
            <person name="Yakimov M.M."/>
            <person name="Golyshina O.V."/>
            <person name="Reinhardt R."/>
            <person name="Golyshin P.N."/>
        </authorList>
    </citation>
    <scope>NUCLEOTIDE SEQUENCE [LARGE SCALE GENOMIC DNA]</scope>
</reference>
<evidence type="ECO:0000256" key="4">
    <source>
        <dbReference type="ARBA" id="ARBA00022679"/>
    </source>
</evidence>
<proteinExistence type="predicted"/>
<dbReference type="AlphaFoldDB" id="R4YME4"/>
<dbReference type="KEGG" id="oai:OLEAN_C19400"/>
<feature type="domain" description="Glycosyl transferase family 51" evidence="12">
    <location>
        <begin position="76"/>
        <end position="249"/>
    </location>
</feature>
<organism evidence="13 14">
    <name type="scientific">Oleispira antarctica RB-8</name>
    <dbReference type="NCBI Taxonomy" id="698738"/>
    <lineage>
        <taxon>Bacteria</taxon>
        <taxon>Pseudomonadati</taxon>
        <taxon>Pseudomonadota</taxon>
        <taxon>Gammaproteobacteria</taxon>
        <taxon>Oceanospirillales</taxon>
        <taxon>Oceanospirillaceae</taxon>
        <taxon>Oleispira</taxon>
    </lineage>
</organism>
<dbReference type="InterPro" id="IPR001264">
    <property type="entry name" value="Glyco_trans_51"/>
</dbReference>
<evidence type="ECO:0000256" key="1">
    <source>
        <dbReference type="ARBA" id="ARBA00022475"/>
    </source>
</evidence>
<accession>R4YME4</accession>
<dbReference type="EMBL" id="FO203512">
    <property type="protein sequence ID" value="CCK76116.1"/>
    <property type="molecule type" value="Genomic_DNA"/>
</dbReference>
<keyword evidence="1" id="KW-1003">Cell membrane</keyword>
<keyword evidence="10" id="KW-0961">Cell wall biogenesis/degradation</keyword>
<evidence type="ECO:0000313" key="13">
    <source>
        <dbReference type="EMBL" id="CCK76116.1"/>
    </source>
</evidence>
<keyword evidence="9 11" id="KW-0472">Membrane</keyword>
<dbReference type="Gene3D" id="1.10.3810.10">
    <property type="entry name" value="Biosynthetic peptidoglycan transglycosylase-like"/>
    <property type="match status" value="1"/>
</dbReference>
<feature type="transmembrane region" description="Helical" evidence="11">
    <location>
        <begin position="21"/>
        <end position="43"/>
    </location>
</feature>
<dbReference type="SUPFAM" id="SSF53955">
    <property type="entry name" value="Lysozyme-like"/>
    <property type="match status" value="1"/>
</dbReference>
<keyword evidence="8 11" id="KW-1133">Transmembrane helix</keyword>
<keyword evidence="2" id="KW-0997">Cell inner membrane</keyword>
<evidence type="ECO:0000256" key="8">
    <source>
        <dbReference type="ARBA" id="ARBA00022989"/>
    </source>
</evidence>
<evidence type="ECO:0000256" key="9">
    <source>
        <dbReference type="ARBA" id="ARBA00023136"/>
    </source>
</evidence>
<protein>
    <submittedName>
        <fullName evidence="13">Glycosyl transferase, family 51</fullName>
    </submittedName>
</protein>
<dbReference type="GO" id="GO:0009274">
    <property type="term" value="C:peptidoglycan-based cell wall"/>
    <property type="evidence" value="ECO:0007669"/>
    <property type="project" value="InterPro"/>
</dbReference>
<keyword evidence="6" id="KW-0133">Cell shape</keyword>
<dbReference type="Pfam" id="PF00912">
    <property type="entry name" value="Transgly"/>
    <property type="match status" value="1"/>
</dbReference>
<dbReference type="GO" id="GO:0009252">
    <property type="term" value="P:peptidoglycan biosynthetic process"/>
    <property type="evidence" value="ECO:0007669"/>
    <property type="project" value="UniProtKB-KW"/>
</dbReference>
<evidence type="ECO:0000256" key="7">
    <source>
        <dbReference type="ARBA" id="ARBA00022984"/>
    </source>
</evidence>
<evidence type="ECO:0000256" key="11">
    <source>
        <dbReference type="SAM" id="Phobius"/>
    </source>
</evidence>
<sequence>MLLIKSSKPGQILIKFLRVMSRIVFLSGLLAWIAILALSLYAYQLFQVIPAKEALGFPQVRSHAQTINITRSINSQQSNQGQWTHLKDVNRDLLYAIVLSEDSTFFNHKGVNYDALAIVITDNIKTREWHSGASTISQRTAKNLYLNNSQSFSRKLQEILITYRLEDTLTKNEILELFLNVVEFGPELYGIANACTYYFNKSPADINAAEGAYLALLMHSPRKYHYTLFQNNNGSPALMKKHQRILREMQFKGLINISQYNHYKEWRYEKPQ</sequence>
<keyword evidence="7" id="KW-0573">Peptidoglycan synthesis</keyword>
<dbReference type="STRING" id="698738.OLEAN_C19400"/>
<evidence type="ECO:0000259" key="12">
    <source>
        <dbReference type="Pfam" id="PF00912"/>
    </source>
</evidence>
<dbReference type="GO" id="GO:0071555">
    <property type="term" value="P:cell wall organization"/>
    <property type="evidence" value="ECO:0007669"/>
    <property type="project" value="UniProtKB-KW"/>
</dbReference>
<gene>
    <name evidence="13" type="ORF">OLEAN_C19400</name>
</gene>
<evidence type="ECO:0000256" key="5">
    <source>
        <dbReference type="ARBA" id="ARBA00022692"/>
    </source>
</evidence>
<keyword evidence="4 13" id="KW-0808">Transferase</keyword>
<dbReference type="GO" id="GO:0008360">
    <property type="term" value="P:regulation of cell shape"/>
    <property type="evidence" value="ECO:0007669"/>
    <property type="project" value="UniProtKB-KW"/>
</dbReference>
<evidence type="ECO:0000256" key="3">
    <source>
        <dbReference type="ARBA" id="ARBA00022676"/>
    </source>
</evidence>
<dbReference type="GO" id="GO:0016763">
    <property type="term" value="F:pentosyltransferase activity"/>
    <property type="evidence" value="ECO:0007669"/>
    <property type="project" value="InterPro"/>
</dbReference>
<evidence type="ECO:0000256" key="6">
    <source>
        <dbReference type="ARBA" id="ARBA00022960"/>
    </source>
</evidence>
<dbReference type="GO" id="GO:0016020">
    <property type="term" value="C:membrane"/>
    <property type="evidence" value="ECO:0007669"/>
    <property type="project" value="InterPro"/>
</dbReference>
<keyword evidence="5 11" id="KW-0812">Transmembrane</keyword>
<dbReference type="PANTHER" id="PTHR30400:SF0">
    <property type="entry name" value="BIOSYNTHETIC PEPTIDOGLYCAN TRANSGLYCOSYLASE"/>
    <property type="match status" value="1"/>
</dbReference>
<dbReference type="Proteomes" id="UP000032749">
    <property type="component" value="Chromosome"/>
</dbReference>
<evidence type="ECO:0000256" key="10">
    <source>
        <dbReference type="ARBA" id="ARBA00023316"/>
    </source>
</evidence>